<dbReference type="PROSITE" id="PS01040">
    <property type="entry name" value="SBP_BACTERIAL_5"/>
    <property type="match status" value="1"/>
</dbReference>
<dbReference type="GO" id="GO:0015833">
    <property type="term" value="P:peptide transport"/>
    <property type="evidence" value="ECO:0007669"/>
    <property type="project" value="UniProtKB-KW"/>
</dbReference>
<dbReference type="InterPro" id="IPR023765">
    <property type="entry name" value="SBP_5_CS"/>
</dbReference>
<evidence type="ECO:0000313" key="11">
    <source>
        <dbReference type="EMBL" id="MBR7554732.1"/>
    </source>
</evidence>
<evidence type="ECO:0000256" key="8">
    <source>
        <dbReference type="SAM" id="MobiDB-lite"/>
    </source>
</evidence>
<comment type="similarity">
    <text evidence="2">Belongs to the bacterial solute-binding protein 5 family.</text>
</comment>
<evidence type="ECO:0000256" key="6">
    <source>
        <dbReference type="ARBA" id="ARBA00023139"/>
    </source>
</evidence>
<evidence type="ECO:0000256" key="9">
    <source>
        <dbReference type="SAM" id="SignalP"/>
    </source>
</evidence>
<gene>
    <name evidence="11" type="ORF">KC820_11415</name>
</gene>
<dbReference type="InterPro" id="IPR030678">
    <property type="entry name" value="Peptide/Ni-bd"/>
</dbReference>
<feature type="region of interest" description="Disordered" evidence="8">
    <location>
        <begin position="22"/>
        <end position="78"/>
    </location>
</feature>
<keyword evidence="12" id="KW-1185">Reference proteome</keyword>
<keyword evidence="7" id="KW-0449">Lipoprotein</keyword>
<dbReference type="EMBL" id="JAGSIE010000037">
    <property type="protein sequence ID" value="MBR7554732.1"/>
    <property type="molecule type" value="Genomic_DNA"/>
</dbReference>
<feature type="domain" description="Solute-binding protein family 5" evidence="10">
    <location>
        <begin position="103"/>
        <end position="481"/>
    </location>
</feature>
<evidence type="ECO:0000256" key="4">
    <source>
        <dbReference type="ARBA" id="ARBA00022729"/>
    </source>
</evidence>
<proteinExistence type="inferred from homology"/>
<feature type="chain" id="PRO_5038601440" evidence="9">
    <location>
        <begin position="19"/>
        <end position="559"/>
    </location>
</feature>
<name>A0A941CVG7_9BACI</name>
<dbReference type="FunFam" id="3.10.105.10:FF:000001">
    <property type="entry name" value="Oligopeptide ABC transporter, oligopeptide-binding protein"/>
    <property type="match status" value="1"/>
</dbReference>
<dbReference type="PANTHER" id="PTHR30290:SF79">
    <property type="entry name" value="DIPEPTIDE-BINDING PROTEIN DPPE"/>
    <property type="match status" value="1"/>
</dbReference>
<evidence type="ECO:0000259" key="10">
    <source>
        <dbReference type="Pfam" id="PF00496"/>
    </source>
</evidence>
<keyword evidence="4 9" id="KW-0732">Signal</keyword>
<evidence type="ECO:0000256" key="2">
    <source>
        <dbReference type="ARBA" id="ARBA00005695"/>
    </source>
</evidence>
<comment type="subcellular location">
    <subcellularLocation>
        <location evidence="1">Cell membrane</location>
        <topology evidence="1">Lipid-anchor</topology>
    </subcellularLocation>
</comment>
<accession>A0A941CVG7</accession>
<dbReference type="GO" id="GO:1904680">
    <property type="term" value="F:peptide transmembrane transporter activity"/>
    <property type="evidence" value="ECO:0007669"/>
    <property type="project" value="TreeGrafter"/>
</dbReference>
<dbReference type="SUPFAM" id="SSF53850">
    <property type="entry name" value="Periplasmic binding protein-like II"/>
    <property type="match status" value="1"/>
</dbReference>
<protein>
    <submittedName>
        <fullName evidence="11">Peptide ABC transporter substrate-binding protein</fullName>
    </submittedName>
</protein>
<keyword evidence="6" id="KW-0564">Palmitate</keyword>
<keyword evidence="5" id="KW-0653">Protein transport</keyword>
<dbReference type="CDD" id="cd08504">
    <property type="entry name" value="PBP2_OppA"/>
    <property type="match status" value="1"/>
</dbReference>
<dbReference type="AlphaFoldDB" id="A0A941CVG7"/>
<dbReference type="Proteomes" id="UP000675431">
    <property type="component" value="Unassembled WGS sequence"/>
</dbReference>
<reference evidence="11 12" key="1">
    <citation type="submission" date="2021-04" db="EMBL/GenBank/DDBJ databases">
        <title>Allobacillus sp. nov. SKP8-2 isolated from shrimp paste.</title>
        <authorList>
            <person name="Tanasupawat S."/>
            <person name="Yiamsombat S."/>
            <person name="Kanchanasin P."/>
            <person name="Kuncharoen N."/>
        </authorList>
    </citation>
    <scope>NUCLEOTIDE SEQUENCE [LARGE SCALE GENOMIC DNA]</scope>
    <source>
        <strain evidence="11 12">SKP8-2</strain>
    </source>
</reference>
<evidence type="ECO:0000256" key="5">
    <source>
        <dbReference type="ARBA" id="ARBA00022856"/>
    </source>
</evidence>
<keyword evidence="3" id="KW-0813">Transport</keyword>
<dbReference type="PANTHER" id="PTHR30290">
    <property type="entry name" value="PERIPLASMIC BINDING COMPONENT OF ABC TRANSPORTER"/>
    <property type="match status" value="1"/>
</dbReference>
<dbReference type="InterPro" id="IPR039424">
    <property type="entry name" value="SBP_5"/>
</dbReference>
<dbReference type="Gene3D" id="3.90.76.10">
    <property type="entry name" value="Dipeptide-binding Protein, Domain 1"/>
    <property type="match status" value="1"/>
</dbReference>
<dbReference type="Pfam" id="PF00496">
    <property type="entry name" value="SBP_bac_5"/>
    <property type="match status" value="1"/>
</dbReference>
<feature type="signal peptide" evidence="9">
    <location>
        <begin position="1"/>
        <end position="18"/>
    </location>
</feature>
<evidence type="ECO:0000256" key="7">
    <source>
        <dbReference type="ARBA" id="ARBA00023288"/>
    </source>
</evidence>
<evidence type="ECO:0000256" key="1">
    <source>
        <dbReference type="ARBA" id="ARBA00004193"/>
    </source>
</evidence>
<feature type="compositionally biased region" description="Acidic residues" evidence="8">
    <location>
        <begin position="25"/>
        <end position="54"/>
    </location>
</feature>
<evidence type="ECO:0000313" key="12">
    <source>
        <dbReference type="Proteomes" id="UP000675431"/>
    </source>
</evidence>
<dbReference type="GO" id="GO:0043190">
    <property type="term" value="C:ATP-binding cassette (ABC) transporter complex"/>
    <property type="evidence" value="ECO:0007669"/>
    <property type="project" value="InterPro"/>
</dbReference>
<dbReference type="InterPro" id="IPR000914">
    <property type="entry name" value="SBP_5_dom"/>
</dbReference>
<dbReference type="PIRSF" id="PIRSF002741">
    <property type="entry name" value="MppA"/>
    <property type="match status" value="1"/>
</dbReference>
<dbReference type="FunFam" id="3.90.76.10:FF:000001">
    <property type="entry name" value="Oligopeptide ABC transporter substrate-binding protein"/>
    <property type="match status" value="1"/>
</dbReference>
<dbReference type="Gene3D" id="3.10.105.10">
    <property type="entry name" value="Dipeptide-binding Protein, Domain 3"/>
    <property type="match status" value="1"/>
</dbReference>
<evidence type="ECO:0000256" key="3">
    <source>
        <dbReference type="ARBA" id="ARBA00022448"/>
    </source>
</evidence>
<sequence length="559" mass="63306">MKKWLVLLLVLMLTFLVACTTGNDESSEGDSSSDDSNSEESTGQEETESDEESSDTSSGNVLRLNNGSEPTSFDPPQGFNAVSWNALNNLMEGLTRLDESHQPAGGIAEDWKISDDGLEYTFTLREDANWSNGDPVTAEDFVFAWTRLLDPDEASPAAFLGYFIEGAEAFNNGEGSAEDLGLVAEDEKTLKVTLNAPTGFFLDLVSNPAFFPVNKAVAEENPDWHAEADSFVSNGPFTLSEWEHESHFTFKKNPEYWDAENVELEEVHWAMVNEENTEYQMYESGELDTAAIPSDLAEQLLDSEDAFFVDQAGTYFYRFNVEMEPFQNEKIRKAFAKVIKQEDIVQYITKNNEEPAKGFVSPGFTDANGNDFREENGELLTHDPEEARQLLKEGMEEEGYDELPEVVLSYNTNDAHRAIAEYMAEIYSEELDVDVTLENTEWNVFLEDQKSLNLQFSRSSFLADYADPVNFLESFVTDSSMNRTGWSNEKYDELIANAKNEADEEKRYEYLYEAEQVLFDELPLFPIHFYNQVGLQKPEVSGIVRHPVGYMELKWASKE</sequence>
<organism evidence="11 12">
    <name type="scientific">Allobacillus saliphilus</name>
    <dbReference type="NCBI Taxonomy" id="2912308"/>
    <lineage>
        <taxon>Bacteria</taxon>
        <taxon>Bacillati</taxon>
        <taxon>Bacillota</taxon>
        <taxon>Bacilli</taxon>
        <taxon>Bacillales</taxon>
        <taxon>Bacillaceae</taxon>
        <taxon>Allobacillus</taxon>
    </lineage>
</organism>
<comment type="caution">
    <text evidence="11">The sequence shown here is derived from an EMBL/GenBank/DDBJ whole genome shotgun (WGS) entry which is preliminary data.</text>
</comment>
<dbReference type="GO" id="GO:0030288">
    <property type="term" value="C:outer membrane-bounded periplasmic space"/>
    <property type="evidence" value="ECO:0007669"/>
    <property type="project" value="UniProtKB-ARBA"/>
</dbReference>
<keyword evidence="5" id="KW-0571">Peptide transport</keyword>
<dbReference type="Gene3D" id="3.40.190.10">
    <property type="entry name" value="Periplasmic binding protein-like II"/>
    <property type="match status" value="1"/>
</dbReference>
<dbReference type="RefSeq" id="WP_212371164.1">
    <property type="nucleotide sequence ID" value="NZ_JAGSIE010000037.1"/>
</dbReference>
<dbReference type="PROSITE" id="PS51257">
    <property type="entry name" value="PROKAR_LIPOPROTEIN"/>
    <property type="match status" value="1"/>
</dbReference>